<dbReference type="Gene3D" id="3.90.550.10">
    <property type="entry name" value="Spore Coat Polysaccharide Biosynthesis Protein SpsA, Chain A"/>
    <property type="match status" value="1"/>
</dbReference>
<evidence type="ECO:0000313" key="2">
    <source>
        <dbReference type="EMBL" id="SVD97093.1"/>
    </source>
</evidence>
<evidence type="ECO:0000259" key="1">
    <source>
        <dbReference type="Pfam" id="PF00483"/>
    </source>
</evidence>
<proteinExistence type="predicted"/>
<sequence>MILCAGLGKRVLPLSLETPKPLLKLNNITLLENTINLLEALKIENIKLNTFYLQNQIKDFFSNQKFKAKIEIIEDGKKILDTGGGIYNLIKASDDENFLVLNSDTIWSLNYLETIKNMQKFYFEKKIQNLLMVVSKNKSFDNRFKGDFELKFNQLF</sequence>
<accession>A0A382ZNV0</accession>
<organism evidence="2">
    <name type="scientific">marine metagenome</name>
    <dbReference type="NCBI Taxonomy" id="408172"/>
    <lineage>
        <taxon>unclassified sequences</taxon>
        <taxon>metagenomes</taxon>
        <taxon>ecological metagenomes</taxon>
    </lineage>
</organism>
<dbReference type="InterPro" id="IPR005835">
    <property type="entry name" value="NTP_transferase_dom"/>
</dbReference>
<dbReference type="Pfam" id="PF00483">
    <property type="entry name" value="NTP_transferase"/>
    <property type="match status" value="1"/>
</dbReference>
<dbReference type="EMBL" id="UINC01185409">
    <property type="protein sequence ID" value="SVD97093.1"/>
    <property type="molecule type" value="Genomic_DNA"/>
</dbReference>
<feature type="domain" description="Nucleotidyl transferase" evidence="1">
    <location>
        <begin position="1"/>
        <end position="121"/>
    </location>
</feature>
<feature type="non-terminal residue" evidence="2">
    <location>
        <position position="156"/>
    </location>
</feature>
<dbReference type="InterPro" id="IPR050486">
    <property type="entry name" value="Mannose-1P_guanyltransferase"/>
</dbReference>
<name>A0A382ZNV0_9ZZZZ</name>
<reference evidence="2" key="1">
    <citation type="submission" date="2018-05" db="EMBL/GenBank/DDBJ databases">
        <authorList>
            <person name="Lanie J.A."/>
            <person name="Ng W.-L."/>
            <person name="Kazmierczak K.M."/>
            <person name="Andrzejewski T.M."/>
            <person name="Davidsen T.M."/>
            <person name="Wayne K.J."/>
            <person name="Tettelin H."/>
            <person name="Glass J.I."/>
            <person name="Rusch D."/>
            <person name="Podicherti R."/>
            <person name="Tsui H.-C.T."/>
            <person name="Winkler M.E."/>
        </authorList>
    </citation>
    <scope>NUCLEOTIDE SEQUENCE</scope>
</reference>
<dbReference type="InterPro" id="IPR029044">
    <property type="entry name" value="Nucleotide-diphossugar_trans"/>
</dbReference>
<dbReference type="SUPFAM" id="SSF53448">
    <property type="entry name" value="Nucleotide-diphospho-sugar transferases"/>
    <property type="match status" value="1"/>
</dbReference>
<dbReference type="PANTHER" id="PTHR22572">
    <property type="entry name" value="SUGAR-1-PHOSPHATE GUANYL TRANSFERASE"/>
    <property type="match status" value="1"/>
</dbReference>
<gene>
    <name evidence="2" type="ORF">METZ01_LOCUS449947</name>
</gene>
<dbReference type="AlphaFoldDB" id="A0A382ZNV0"/>
<protein>
    <recommendedName>
        <fullName evidence="1">Nucleotidyl transferase domain-containing protein</fullName>
    </recommendedName>
</protein>